<evidence type="ECO:0000256" key="1">
    <source>
        <dbReference type="SAM" id="MobiDB-lite"/>
    </source>
</evidence>
<gene>
    <name evidence="2" type="ORF">BC349_19530</name>
</gene>
<proteinExistence type="predicted"/>
<evidence type="ECO:0000313" key="3">
    <source>
        <dbReference type="Proteomes" id="UP000765802"/>
    </source>
</evidence>
<feature type="region of interest" description="Disordered" evidence="1">
    <location>
        <begin position="162"/>
        <end position="182"/>
    </location>
</feature>
<sequence>MLSKDQISTLKSIAFVSDCLQNLGDLDFKAHSFKLNSLLYNSEKIAYALKVLNVDTEIYTPDNTEPEEINVCIGCSVDIKVIYFFTYLFKELFDTEIDIYISYATNPDDRPNKMIIGSYVTREKNFTNITKAISPSEILSLSVSNMNWEEFSSLFPNENYDVSGKSTYSQQQSRHHGDYDDYDDSYHENDYYDYDEPYMAGDPRYDRDENPWIDVFGPGDEAETAYWNTD</sequence>
<organism evidence="2 3">
    <name type="scientific">Flavihumibacter stibioxidans</name>
    <dbReference type="NCBI Taxonomy" id="1834163"/>
    <lineage>
        <taxon>Bacteria</taxon>
        <taxon>Pseudomonadati</taxon>
        <taxon>Bacteroidota</taxon>
        <taxon>Chitinophagia</taxon>
        <taxon>Chitinophagales</taxon>
        <taxon>Chitinophagaceae</taxon>
        <taxon>Flavihumibacter</taxon>
    </lineage>
</organism>
<dbReference type="EMBL" id="MBUA01000005">
    <property type="protein sequence ID" value="MBC6490665.1"/>
    <property type="molecule type" value="Genomic_DNA"/>
</dbReference>
<accession>A0ABR7M6M3</accession>
<dbReference type="Proteomes" id="UP000765802">
    <property type="component" value="Unassembled WGS sequence"/>
</dbReference>
<reference evidence="2 3" key="1">
    <citation type="submission" date="2016-07" db="EMBL/GenBank/DDBJ databases">
        <title>Genome analysis of Flavihumibacter stibioxidans YS-17.</title>
        <authorList>
            <person name="Shi K."/>
            <person name="Han Y."/>
            <person name="Wang G."/>
        </authorList>
    </citation>
    <scope>NUCLEOTIDE SEQUENCE [LARGE SCALE GENOMIC DNA]</scope>
    <source>
        <strain evidence="2 3">YS-17</strain>
    </source>
</reference>
<dbReference type="RefSeq" id="WP_187256031.1">
    <property type="nucleotide sequence ID" value="NZ_JBHULF010000017.1"/>
</dbReference>
<evidence type="ECO:0000313" key="2">
    <source>
        <dbReference type="EMBL" id="MBC6490665.1"/>
    </source>
</evidence>
<comment type="caution">
    <text evidence="2">The sequence shown here is derived from an EMBL/GenBank/DDBJ whole genome shotgun (WGS) entry which is preliminary data.</text>
</comment>
<keyword evidence="3" id="KW-1185">Reference proteome</keyword>
<protein>
    <submittedName>
        <fullName evidence="2">Uncharacterized protein</fullName>
    </submittedName>
</protein>
<name>A0ABR7M6M3_9BACT</name>